<feature type="compositionally biased region" description="Basic and acidic residues" evidence="1">
    <location>
        <begin position="1"/>
        <end position="12"/>
    </location>
</feature>
<evidence type="ECO:0000256" key="1">
    <source>
        <dbReference type="SAM" id="MobiDB-lite"/>
    </source>
</evidence>
<protein>
    <submittedName>
        <fullName evidence="2">Uncharacterized protein</fullName>
    </submittedName>
</protein>
<feature type="region of interest" description="Disordered" evidence="1">
    <location>
        <begin position="62"/>
        <end position="85"/>
    </location>
</feature>
<dbReference type="NCBIfam" id="NF040480">
    <property type="entry name" value="CGLAU_01105_fam"/>
    <property type="match status" value="1"/>
</dbReference>
<organism evidence="2 3">
    <name type="scientific">Corynebacterium qintianiae</name>
    <dbReference type="NCBI Taxonomy" id="2709392"/>
    <lineage>
        <taxon>Bacteria</taxon>
        <taxon>Bacillati</taxon>
        <taxon>Actinomycetota</taxon>
        <taxon>Actinomycetes</taxon>
        <taxon>Mycobacteriales</taxon>
        <taxon>Corynebacteriaceae</taxon>
        <taxon>Corynebacterium</taxon>
    </lineage>
</organism>
<feature type="region of interest" description="Disordered" evidence="1">
    <location>
        <begin position="200"/>
        <end position="231"/>
    </location>
</feature>
<sequence>MTSKYDSQRDNENAGTADENRTNAGGSIMDSLRGAGEAWLAAGSALGNAVGAFAANFREERAADRPAGAHSLAGEGADAQDTLGQQLRAAVDNARGAFNSADNDRDFRAAASSFATDAEGIFRDIAGSVSRAGGATAGSGEAEEVKAAFGNAVNEVRETFSQAVSGVRNRAEESDIDAEGTVTDLRDRLDSLIAKLSEQVNGRNEESADSADIIDGEVVRDTDQNSGNSTV</sequence>
<gene>
    <name evidence="2" type="ORF">G7Y29_01100</name>
</gene>
<accession>A0A7T0KNS7</accession>
<dbReference type="RefSeq" id="WP_165003332.1">
    <property type="nucleotide sequence ID" value="NZ_CP064955.1"/>
</dbReference>
<feature type="region of interest" description="Disordered" evidence="1">
    <location>
        <begin position="1"/>
        <end position="29"/>
    </location>
</feature>
<proteinExistence type="predicted"/>
<dbReference type="EMBL" id="CP064955">
    <property type="protein sequence ID" value="QPK83449.1"/>
    <property type="molecule type" value="Genomic_DNA"/>
</dbReference>
<dbReference type="Proteomes" id="UP000594586">
    <property type="component" value="Chromosome"/>
</dbReference>
<keyword evidence="3" id="KW-1185">Reference proteome</keyword>
<reference evidence="2 3" key="1">
    <citation type="submission" date="2020-11" db="EMBL/GenBank/DDBJ databases">
        <title>Corynebacterium sp. MC1420.</title>
        <authorList>
            <person name="Zhou J."/>
        </authorList>
    </citation>
    <scope>NUCLEOTIDE SEQUENCE [LARGE SCALE GENOMIC DNA]</scope>
    <source>
        <strain evidence="2 3">MC1420</strain>
    </source>
</reference>
<dbReference type="Gene3D" id="1.20.120.20">
    <property type="entry name" value="Apolipoprotein"/>
    <property type="match status" value="1"/>
</dbReference>
<dbReference type="AlphaFoldDB" id="A0A7T0KNS7"/>
<name>A0A7T0KNS7_9CORY</name>
<evidence type="ECO:0000313" key="2">
    <source>
        <dbReference type="EMBL" id="QPK83449.1"/>
    </source>
</evidence>
<dbReference type="KEGG" id="cqn:G7Y29_01100"/>
<evidence type="ECO:0000313" key="3">
    <source>
        <dbReference type="Proteomes" id="UP000594586"/>
    </source>
</evidence>